<evidence type="ECO:0000313" key="4">
    <source>
        <dbReference type="EMBL" id="WML89654.1"/>
    </source>
</evidence>
<feature type="compositionally biased region" description="Gly residues" evidence="1">
    <location>
        <begin position="211"/>
        <end position="230"/>
    </location>
</feature>
<evidence type="ECO:0000259" key="3">
    <source>
        <dbReference type="Pfam" id="PF09968"/>
    </source>
</evidence>
<dbReference type="Proteomes" id="UP001236657">
    <property type="component" value="Chromosome"/>
</dbReference>
<feature type="region of interest" description="Disordered" evidence="1">
    <location>
        <begin position="205"/>
        <end position="230"/>
    </location>
</feature>
<evidence type="ECO:0000256" key="2">
    <source>
        <dbReference type="SAM" id="SignalP"/>
    </source>
</evidence>
<gene>
    <name evidence="4" type="ORF">RCF98_11805</name>
</gene>
<proteinExistence type="predicted"/>
<evidence type="ECO:0000313" key="5">
    <source>
        <dbReference type="Proteomes" id="UP001236657"/>
    </source>
</evidence>
<sequence>MTLPKTLIAGMVAIACTGLLTTPATFAQGNGQAVAPPQTEVLTVTENEALRFMREEEKLARDVYITLYNQWKLPVFNNISQSEQRHTDRVKALLQTYRLTDPVTNDTVGVFLNADLAALYAQLVARGQTSSLEALHVGALIEEVDIVDLQKSMSETTRSDVLSTYDNLMRGSRNHLRAFVGQIQAQGVTYVAQTMPQAEVDAIVNSPNERGQGGGGHGGGNGNGQGRGRW</sequence>
<name>A0ABY9MLX0_9GAMM</name>
<dbReference type="EMBL" id="CP133218">
    <property type="protein sequence ID" value="WML89654.1"/>
    <property type="molecule type" value="Genomic_DNA"/>
</dbReference>
<evidence type="ECO:0000256" key="1">
    <source>
        <dbReference type="SAM" id="MobiDB-lite"/>
    </source>
</evidence>
<keyword evidence="2" id="KW-0732">Signal</keyword>
<feature type="domain" description="DUF2202" evidence="3">
    <location>
        <begin position="47"/>
        <end position="206"/>
    </location>
</feature>
<dbReference type="Gene3D" id="1.20.1260.10">
    <property type="match status" value="1"/>
</dbReference>
<dbReference type="Pfam" id="PF09968">
    <property type="entry name" value="DUF2202"/>
    <property type="match status" value="1"/>
</dbReference>
<dbReference type="InterPro" id="IPR009078">
    <property type="entry name" value="Ferritin-like_SF"/>
</dbReference>
<keyword evidence="5" id="KW-1185">Reference proteome</keyword>
<dbReference type="InterPro" id="IPR019243">
    <property type="entry name" value="DUF2202"/>
</dbReference>
<dbReference type="RefSeq" id="WP_308893934.1">
    <property type="nucleotide sequence ID" value="NZ_CP133218.1"/>
</dbReference>
<dbReference type="CDD" id="cd01048">
    <property type="entry name" value="Ferritin_like_AB2"/>
    <property type="match status" value="1"/>
</dbReference>
<reference evidence="4 5" key="1">
    <citation type="submission" date="2023-08" db="EMBL/GenBank/DDBJ databases">
        <title>New molecular markers tilS and rpoB for phylogenetic and monitoring studies of the genus Thiothrix biodiversity.</title>
        <authorList>
            <person name="Ravin N.V."/>
            <person name="Smolyakov D."/>
            <person name="Markov N.D."/>
            <person name="Beletsky A.V."/>
            <person name="Mardanov A.V."/>
            <person name="Rudenko T.S."/>
            <person name="Grabovich M.Y."/>
        </authorList>
    </citation>
    <scope>NUCLEOTIDE SEQUENCE [LARGE SCALE GENOMIC DNA]</scope>
    <source>
        <strain evidence="4 5">MK1</strain>
    </source>
</reference>
<feature type="chain" id="PRO_5045348067" evidence="2">
    <location>
        <begin position="28"/>
        <end position="230"/>
    </location>
</feature>
<organism evidence="4 5">
    <name type="scientific">Thiothrix lacustris</name>
    <dbReference type="NCBI Taxonomy" id="525917"/>
    <lineage>
        <taxon>Bacteria</taxon>
        <taxon>Pseudomonadati</taxon>
        <taxon>Pseudomonadota</taxon>
        <taxon>Gammaproteobacteria</taxon>
        <taxon>Thiotrichales</taxon>
        <taxon>Thiotrichaceae</taxon>
        <taxon>Thiothrix</taxon>
    </lineage>
</organism>
<accession>A0ABY9MLX0</accession>
<dbReference type="InterPro" id="IPR012347">
    <property type="entry name" value="Ferritin-like"/>
</dbReference>
<feature type="signal peptide" evidence="2">
    <location>
        <begin position="1"/>
        <end position="27"/>
    </location>
</feature>
<dbReference type="PROSITE" id="PS51257">
    <property type="entry name" value="PROKAR_LIPOPROTEIN"/>
    <property type="match status" value="1"/>
</dbReference>
<protein>
    <submittedName>
        <fullName evidence="4">DUF2202 domain-containing protein</fullName>
    </submittedName>
</protein>
<dbReference type="SUPFAM" id="SSF47240">
    <property type="entry name" value="Ferritin-like"/>
    <property type="match status" value="1"/>
</dbReference>